<sequence length="61" mass="6939">IPKRSKNVLLMSSFHHDDQVDTNTGKPDIILDYNATKGGVDTVDKLCSTYNCARNTRRWPM</sequence>
<organism evidence="2 3">
    <name type="scientific">Photinus pyralis</name>
    <name type="common">Common eastern firefly</name>
    <name type="synonym">Lampyris pyralis</name>
    <dbReference type="NCBI Taxonomy" id="7054"/>
    <lineage>
        <taxon>Eukaryota</taxon>
        <taxon>Metazoa</taxon>
        <taxon>Ecdysozoa</taxon>
        <taxon>Arthropoda</taxon>
        <taxon>Hexapoda</taxon>
        <taxon>Insecta</taxon>
        <taxon>Pterygota</taxon>
        <taxon>Neoptera</taxon>
        <taxon>Endopterygota</taxon>
        <taxon>Coleoptera</taxon>
        <taxon>Polyphaga</taxon>
        <taxon>Elateriformia</taxon>
        <taxon>Elateroidea</taxon>
        <taxon>Lampyridae</taxon>
        <taxon>Lampyrinae</taxon>
        <taxon>Photinus</taxon>
    </lineage>
</organism>
<feature type="domain" description="PiggyBac transposable element-derived protein" evidence="1">
    <location>
        <begin position="4"/>
        <end position="60"/>
    </location>
</feature>
<evidence type="ECO:0000313" key="3">
    <source>
        <dbReference type="Proteomes" id="UP000327044"/>
    </source>
</evidence>
<dbReference type="InParanoid" id="A0A5N4B552"/>
<evidence type="ECO:0000313" key="2">
    <source>
        <dbReference type="EMBL" id="KAB0804673.1"/>
    </source>
</evidence>
<dbReference type="EMBL" id="VVIM01000001">
    <property type="protein sequence ID" value="KAB0804673.1"/>
    <property type="molecule type" value="Genomic_DNA"/>
</dbReference>
<evidence type="ECO:0000259" key="1">
    <source>
        <dbReference type="Pfam" id="PF13843"/>
    </source>
</evidence>
<feature type="non-terminal residue" evidence="2">
    <location>
        <position position="61"/>
    </location>
</feature>
<comment type="caution">
    <text evidence="2">The sequence shown here is derived from an EMBL/GenBank/DDBJ whole genome shotgun (WGS) entry which is preliminary data.</text>
</comment>
<dbReference type="AlphaFoldDB" id="A0A5N4B552"/>
<feature type="non-terminal residue" evidence="2">
    <location>
        <position position="1"/>
    </location>
</feature>
<dbReference type="Pfam" id="PF13843">
    <property type="entry name" value="DDE_Tnp_1_7"/>
    <property type="match status" value="1"/>
</dbReference>
<dbReference type="Proteomes" id="UP000327044">
    <property type="component" value="Unassembled WGS sequence"/>
</dbReference>
<accession>A0A5N4B552</accession>
<keyword evidence="3" id="KW-1185">Reference proteome</keyword>
<name>A0A5N4B552_PHOPY</name>
<dbReference type="InterPro" id="IPR029526">
    <property type="entry name" value="PGBD"/>
</dbReference>
<gene>
    <name evidence="2" type="ORF">PPYR_01643</name>
</gene>
<reference evidence="2 3" key="1">
    <citation type="journal article" date="2018" name="Elife">
        <title>Firefly genomes illuminate parallel origins of bioluminescence in beetles.</title>
        <authorList>
            <person name="Fallon T.R."/>
            <person name="Lower S.E."/>
            <person name="Chang C.H."/>
            <person name="Bessho-Uehara M."/>
            <person name="Martin G.J."/>
            <person name="Bewick A.J."/>
            <person name="Behringer M."/>
            <person name="Debat H.J."/>
            <person name="Wong I."/>
            <person name="Day J.C."/>
            <person name="Suvorov A."/>
            <person name="Silva C.J."/>
            <person name="Stanger-Hall K.F."/>
            <person name="Hall D.W."/>
            <person name="Schmitz R.J."/>
            <person name="Nelson D.R."/>
            <person name="Lewis S.M."/>
            <person name="Shigenobu S."/>
            <person name="Bybee S.M."/>
            <person name="Larracuente A.M."/>
            <person name="Oba Y."/>
            <person name="Weng J.K."/>
        </authorList>
    </citation>
    <scope>NUCLEOTIDE SEQUENCE [LARGE SCALE GENOMIC DNA]</scope>
    <source>
        <strain evidence="2">1611_PpyrPB1</strain>
        <tissue evidence="2">Whole body</tissue>
    </source>
</reference>
<protein>
    <recommendedName>
        <fullName evidence="1">PiggyBac transposable element-derived protein domain-containing protein</fullName>
    </recommendedName>
</protein>
<proteinExistence type="predicted"/>